<dbReference type="Gene3D" id="6.10.140.1230">
    <property type="match status" value="1"/>
</dbReference>
<keyword evidence="4" id="KW-0967">Endosome</keyword>
<dbReference type="GO" id="GO:0006900">
    <property type="term" value="P:vesicle budding from membrane"/>
    <property type="evidence" value="ECO:0007669"/>
    <property type="project" value="TreeGrafter"/>
</dbReference>
<dbReference type="RefSeq" id="XP_019037448.1">
    <property type="nucleotide sequence ID" value="XM_019181032.1"/>
</dbReference>
<dbReference type="InterPro" id="IPR005024">
    <property type="entry name" value="Snf7_fam"/>
</dbReference>
<dbReference type="STRING" id="683960.A0A1E3NYG4"/>
<dbReference type="PANTHER" id="PTHR22761">
    <property type="entry name" value="CHARGED MULTIVESICULAR BODY PROTEIN"/>
    <property type="match status" value="1"/>
</dbReference>
<dbReference type="PANTHER" id="PTHR22761:SF5">
    <property type="entry name" value="CHARGED MULTIVESICULAR BODY PROTEIN 6"/>
    <property type="match status" value="1"/>
</dbReference>
<protein>
    <recommendedName>
        <fullName evidence="9">Vacuolar protein sorting-associated protein 20</fullName>
    </recommendedName>
</protein>
<dbReference type="GO" id="GO:0000815">
    <property type="term" value="C:ESCRT III complex"/>
    <property type="evidence" value="ECO:0007669"/>
    <property type="project" value="TreeGrafter"/>
</dbReference>
<feature type="non-terminal residue" evidence="7">
    <location>
        <position position="1"/>
    </location>
</feature>
<keyword evidence="8" id="KW-1185">Reference proteome</keyword>
<organism evidence="7 8">
    <name type="scientific">Wickerhamomyces anomalus (strain ATCC 58044 / CBS 1984 / NCYC 433 / NRRL Y-366-8)</name>
    <name type="common">Yeast</name>
    <name type="synonym">Hansenula anomala</name>
    <dbReference type="NCBI Taxonomy" id="683960"/>
    <lineage>
        <taxon>Eukaryota</taxon>
        <taxon>Fungi</taxon>
        <taxon>Dikarya</taxon>
        <taxon>Ascomycota</taxon>
        <taxon>Saccharomycotina</taxon>
        <taxon>Saccharomycetes</taxon>
        <taxon>Phaffomycetales</taxon>
        <taxon>Wickerhamomycetaceae</taxon>
        <taxon>Wickerhamomyces</taxon>
    </lineage>
</organism>
<dbReference type="AlphaFoldDB" id="A0A1E3NYG4"/>
<evidence type="ECO:0000256" key="6">
    <source>
        <dbReference type="ARBA" id="ARBA00023136"/>
    </source>
</evidence>
<dbReference type="EMBL" id="KV454212">
    <property type="protein sequence ID" value="ODQ58241.1"/>
    <property type="molecule type" value="Genomic_DNA"/>
</dbReference>
<keyword evidence="5" id="KW-0653">Protein transport</keyword>
<evidence type="ECO:0000256" key="3">
    <source>
        <dbReference type="ARBA" id="ARBA00022448"/>
    </source>
</evidence>
<evidence type="ECO:0000256" key="2">
    <source>
        <dbReference type="ARBA" id="ARBA00006190"/>
    </source>
</evidence>
<name>A0A1E3NYG4_WICAA</name>
<evidence type="ECO:0008006" key="9">
    <source>
        <dbReference type="Google" id="ProtNLM"/>
    </source>
</evidence>
<dbReference type="Pfam" id="PF03357">
    <property type="entry name" value="Snf7"/>
    <property type="match status" value="1"/>
</dbReference>
<sequence>PKVTAQDKAILQVKLQKDKLLKYQKKSNLLLKSETEQIKTYLRQNDKRSAKVLLKRTKYQETLLENVSSQIMNLENMIQNIEFKLVEKEFLKGLTNGNEILKKLNKEMNINDVEKLMDDVNDNIQYQEEIDQVLSTSIVGKDVEDEIDEELRQLEEQ</sequence>
<gene>
    <name evidence="7" type="ORF">WICANDRAFT_24485</name>
</gene>
<dbReference type="GO" id="GO:0032511">
    <property type="term" value="P:late endosome to vacuole transport via multivesicular body sorting pathway"/>
    <property type="evidence" value="ECO:0007669"/>
    <property type="project" value="TreeGrafter"/>
</dbReference>
<keyword evidence="3" id="KW-0813">Transport</keyword>
<dbReference type="GO" id="GO:0005771">
    <property type="term" value="C:multivesicular body"/>
    <property type="evidence" value="ECO:0007669"/>
    <property type="project" value="TreeGrafter"/>
</dbReference>
<evidence type="ECO:0000313" key="8">
    <source>
        <dbReference type="Proteomes" id="UP000094112"/>
    </source>
</evidence>
<dbReference type="Proteomes" id="UP000094112">
    <property type="component" value="Unassembled WGS sequence"/>
</dbReference>
<proteinExistence type="inferred from homology"/>
<dbReference type="GO" id="GO:0015031">
    <property type="term" value="P:protein transport"/>
    <property type="evidence" value="ECO:0007669"/>
    <property type="project" value="UniProtKB-KW"/>
</dbReference>
<evidence type="ECO:0000256" key="5">
    <source>
        <dbReference type="ARBA" id="ARBA00022927"/>
    </source>
</evidence>
<comment type="subcellular location">
    <subcellularLocation>
        <location evidence="1">Endosome membrane</location>
    </subcellularLocation>
</comment>
<evidence type="ECO:0000313" key="7">
    <source>
        <dbReference type="EMBL" id="ODQ58241.1"/>
    </source>
</evidence>
<reference evidence="7 8" key="1">
    <citation type="journal article" date="2016" name="Proc. Natl. Acad. Sci. U.S.A.">
        <title>Comparative genomics of biotechnologically important yeasts.</title>
        <authorList>
            <person name="Riley R."/>
            <person name="Haridas S."/>
            <person name="Wolfe K.H."/>
            <person name="Lopes M.R."/>
            <person name="Hittinger C.T."/>
            <person name="Goeker M."/>
            <person name="Salamov A.A."/>
            <person name="Wisecaver J.H."/>
            <person name="Long T.M."/>
            <person name="Calvey C.H."/>
            <person name="Aerts A.L."/>
            <person name="Barry K.W."/>
            <person name="Choi C."/>
            <person name="Clum A."/>
            <person name="Coughlan A.Y."/>
            <person name="Deshpande S."/>
            <person name="Douglass A.P."/>
            <person name="Hanson S.J."/>
            <person name="Klenk H.-P."/>
            <person name="LaButti K.M."/>
            <person name="Lapidus A."/>
            <person name="Lindquist E.A."/>
            <person name="Lipzen A.M."/>
            <person name="Meier-Kolthoff J.P."/>
            <person name="Ohm R.A."/>
            <person name="Otillar R.P."/>
            <person name="Pangilinan J.L."/>
            <person name="Peng Y."/>
            <person name="Rokas A."/>
            <person name="Rosa C.A."/>
            <person name="Scheuner C."/>
            <person name="Sibirny A.A."/>
            <person name="Slot J.C."/>
            <person name="Stielow J.B."/>
            <person name="Sun H."/>
            <person name="Kurtzman C.P."/>
            <person name="Blackwell M."/>
            <person name="Grigoriev I.V."/>
            <person name="Jeffries T.W."/>
        </authorList>
    </citation>
    <scope>NUCLEOTIDE SEQUENCE [LARGE SCALE GENOMIC DNA]</scope>
    <source>
        <strain evidence="8">ATCC 58044 / CBS 1984 / NCYC 433 / NRRL Y-366-8</strain>
    </source>
</reference>
<dbReference type="GeneID" id="30198278"/>
<keyword evidence="6" id="KW-0472">Membrane</keyword>
<evidence type="ECO:0000256" key="1">
    <source>
        <dbReference type="ARBA" id="ARBA00004608"/>
    </source>
</evidence>
<evidence type="ECO:0000256" key="4">
    <source>
        <dbReference type="ARBA" id="ARBA00022753"/>
    </source>
</evidence>
<dbReference type="OrthoDB" id="441172at2759"/>
<comment type="similarity">
    <text evidence="2">Belongs to the SNF7 family.</text>
</comment>
<accession>A0A1E3NYG4</accession>
<feature type="non-terminal residue" evidence="7">
    <location>
        <position position="157"/>
    </location>
</feature>